<dbReference type="GeneID" id="115066383"/>
<evidence type="ECO:0000256" key="1">
    <source>
        <dbReference type="SAM" id="Phobius"/>
    </source>
</evidence>
<sequence length="416" mass="50359">MNFSNELKKIKNYLTAFKIRTIALDLILVFVNIFNIHYDGKTVIVKRNRINHRLRIVRKVLIYFMLLYILTYICIACFFTTLRIVMPKYAQSLDKYGYAREFEYIVKLGVPIIFLKLLIVSFPLSHWLKNNNKKLIIILLNDVLKILQKLSKRNIAIDFNNLPPYCNILFHLQFLLIIWNLLNNMRVLYKFEDVLSIIMDFIYDSYYVSLYLMYQIVLLIQWNIHDKLNKNFAKRMARKDFNCKDVLHFITMLRRLKNCQRNFAKNFWWLPSIVVMKAFLIISESFFFWNYIRQHNAMSDIRLIWLYSGAALYWLDIFLLVFMLSELRQLDHCAHQLLFMTVIRQYEATPEQSGTIKELDEYLSSHHFKPYTLYLYPNLQRMNCLLIWSIWWPFLFGFFITCINPINFRFIRSLSQ</sequence>
<dbReference type="RefSeq" id="XP_029407355.2">
    <property type="nucleotide sequence ID" value="XM_029551495.2"/>
</dbReference>
<feature type="transmembrane region" description="Helical" evidence="1">
    <location>
        <begin position="385"/>
        <end position="406"/>
    </location>
</feature>
<reference evidence="3" key="1">
    <citation type="submission" date="2025-08" db="UniProtKB">
        <authorList>
            <consortium name="RefSeq"/>
        </authorList>
    </citation>
    <scope>IDENTIFICATION</scope>
    <source>
        <tissue evidence="3">Adult</tissue>
    </source>
</reference>
<keyword evidence="2" id="KW-1185">Reference proteome</keyword>
<feature type="transmembrane region" description="Helical" evidence="1">
    <location>
        <begin position="267"/>
        <end position="292"/>
    </location>
</feature>
<feature type="transmembrane region" description="Helical" evidence="1">
    <location>
        <begin position="60"/>
        <end position="84"/>
    </location>
</feature>
<proteinExistence type="predicted"/>
<keyword evidence="1" id="KW-0812">Transmembrane</keyword>
<evidence type="ECO:0000313" key="3">
    <source>
        <dbReference type="RefSeq" id="XP_029407355.2"/>
    </source>
</evidence>
<feature type="transmembrane region" description="Helical" evidence="1">
    <location>
        <begin position="206"/>
        <end position="224"/>
    </location>
</feature>
<keyword evidence="1" id="KW-0472">Membrane</keyword>
<name>A0A8N4L6P4_BACDO</name>
<dbReference type="OrthoDB" id="7994110at2759"/>
<feature type="transmembrane region" description="Helical" evidence="1">
    <location>
        <begin position="304"/>
        <end position="324"/>
    </location>
</feature>
<dbReference type="Proteomes" id="UP001652620">
    <property type="component" value="Chromosome 3"/>
</dbReference>
<organism evidence="2 3">
    <name type="scientific">Bactrocera dorsalis</name>
    <name type="common">Oriental fruit fly</name>
    <name type="synonym">Dacus dorsalis</name>
    <dbReference type="NCBI Taxonomy" id="27457"/>
    <lineage>
        <taxon>Eukaryota</taxon>
        <taxon>Metazoa</taxon>
        <taxon>Ecdysozoa</taxon>
        <taxon>Arthropoda</taxon>
        <taxon>Hexapoda</taxon>
        <taxon>Insecta</taxon>
        <taxon>Pterygota</taxon>
        <taxon>Neoptera</taxon>
        <taxon>Endopterygota</taxon>
        <taxon>Diptera</taxon>
        <taxon>Brachycera</taxon>
        <taxon>Muscomorpha</taxon>
        <taxon>Tephritoidea</taxon>
        <taxon>Tephritidae</taxon>
        <taxon>Bactrocera</taxon>
        <taxon>Bactrocera</taxon>
    </lineage>
</organism>
<gene>
    <name evidence="3" type="primary">LOC115066383</name>
</gene>
<keyword evidence="1" id="KW-1133">Transmembrane helix</keyword>
<feature type="transmembrane region" description="Helical" evidence="1">
    <location>
        <begin position="162"/>
        <end position="182"/>
    </location>
</feature>
<feature type="transmembrane region" description="Helical" evidence="1">
    <location>
        <begin position="20"/>
        <end position="39"/>
    </location>
</feature>
<evidence type="ECO:0000313" key="2">
    <source>
        <dbReference type="Proteomes" id="UP001652620"/>
    </source>
</evidence>
<protein>
    <submittedName>
        <fullName evidence="3">Uncharacterized protein LOC115066383</fullName>
    </submittedName>
</protein>
<dbReference type="AlphaFoldDB" id="A0A8N4L6P4"/>
<dbReference type="KEGG" id="bdr:115066383"/>
<accession>A0A8N4L6P4</accession>
<feature type="transmembrane region" description="Helical" evidence="1">
    <location>
        <begin position="104"/>
        <end position="124"/>
    </location>
</feature>